<dbReference type="KEGG" id="aser:Asera_03880"/>
<reference evidence="2" key="1">
    <citation type="submission" date="2020-08" db="EMBL/GenBank/DDBJ databases">
        <title>Whole genome shotgun sequence of Actinocatenispora sera NBRC 101916.</title>
        <authorList>
            <person name="Komaki H."/>
            <person name="Tamura T."/>
        </authorList>
    </citation>
    <scope>NUCLEOTIDE SEQUENCE</scope>
    <source>
        <strain evidence="2">NBRC 101916</strain>
    </source>
</reference>
<feature type="region of interest" description="Disordered" evidence="1">
    <location>
        <begin position="309"/>
        <end position="394"/>
    </location>
</feature>
<accession>A0A810KT58</accession>
<evidence type="ECO:0000313" key="3">
    <source>
        <dbReference type="Proteomes" id="UP000680750"/>
    </source>
</evidence>
<dbReference type="AlphaFoldDB" id="A0A810KT58"/>
<gene>
    <name evidence="2" type="ORF">Asera_03880</name>
</gene>
<feature type="region of interest" description="Disordered" evidence="1">
    <location>
        <begin position="1"/>
        <end position="20"/>
    </location>
</feature>
<protein>
    <recommendedName>
        <fullName evidence="4">Molecular chaperone Hsp90</fullName>
    </recommendedName>
</protein>
<dbReference type="SUPFAM" id="SSF55874">
    <property type="entry name" value="ATPase domain of HSP90 chaperone/DNA topoisomerase II/histidine kinase"/>
    <property type="match status" value="1"/>
</dbReference>
<keyword evidence="3" id="KW-1185">Reference proteome</keyword>
<dbReference type="Proteomes" id="UP000680750">
    <property type="component" value="Chromosome"/>
</dbReference>
<dbReference type="NCBIfam" id="NF047352">
    <property type="entry name" value="P_loop_sacsin"/>
    <property type="match status" value="1"/>
</dbReference>
<dbReference type="InterPro" id="IPR036890">
    <property type="entry name" value="HATPase_C_sf"/>
</dbReference>
<sequence length="1007" mass="103986">MSDPSASADPVGGGGDPFGTAARRDAIRAAWADSPTRFREDANAEEDLYLGGYADRLLVELAQNAADAAARAGVPGRLRLRLVPTVDGGIALSAANTGEPLTAAGIDALTSLRASAKRDGAGIGRFGVGFAAVLAISDEPQLRSARGGVRFSAADTAAAIADVPHLAAEARHRGGRVPVLRLAWPVDAAPPDGYATEVVLPLRDDAALAEVRTRLADLEPALLLGLPQLSTVDIDGRVVTRATDGADVLLTDDGREQRWRTATAAGSVPADLLADRPVEERARTDWSVLVAVPVRPAEAGPGEPALRAAEYSARSADAGPGDSALGAADHSARSAESGPDDTGDPSTRPADTGVGEPVGRPTGAAEPGARPNGGGWVPVPVSGQMVHAPTPTDEPVGLPVRLIASFPLTASRRTIPAGPLTDFVLDRCAAAYADLVAGLAGTPAVRGLLPPAGFPPGPLADALRTAGLAALRERDLLPTADGGRTRPDRAIAVPDPLVPALTGVLADLLPAGWWHRDLAALGTRRLETAELVAAVTGLHRPPSWWHEVYAGFGALTLETADREALAALPVPLADGRTVTGPARVLLPDDSPLPPGLDPLGLLVADPDAAHPLLARLGARPATPSDLLRDERVRAAVADSLDAEEPEPVATAVLALVEAAGTAPGELPWLADLALPGRPLDDPDADPDWYPAGELLSPAGPLPGLFVADAPFGVLDADLADRYRPGTLAAAGVLTSFEVLDESDVDLADLTGGADDDAIDLVEVDRWAAAVERIAADADPVGLRINRLRAIRDLDLVRPERWPAALALLTAPPLAAVLAADATLRTAAGEAIPVPGYQRWWLARQPVLDGRRPIDTRLPGDSELAGLYDPAPGPAETAALLGAYRGLAELLDAAETDPDLAADLLERLGDPDRTVAPELLAVLYPRLAAVLDPEQVPPPARIRVAPAKTVPAADAVVLDRPWLLDRLAGRQPVPGGGDPVAVADLLDLPLLSELPEPDGPAPSRTDPE</sequence>
<organism evidence="2 3">
    <name type="scientific">Actinocatenispora sera</name>
    <dbReference type="NCBI Taxonomy" id="390989"/>
    <lineage>
        <taxon>Bacteria</taxon>
        <taxon>Bacillati</taxon>
        <taxon>Actinomycetota</taxon>
        <taxon>Actinomycetes</taxon>
        <taxon>Micromonosporales</taxon>
        <taxon>Micromonosporaceae</taxon>
        <taxon>Actinocatenispora</taxon>
    </lineage>
</organism>
<dbReference type="EMBL" id="AP023354">
    <property type="protein sequence ID" value="BCJ26280.1"/>
    <property type="molecule type" value="Genomic_DNA"/>
</dbReference>
<dbReference type="RefSeq" id="WP_051802818.1">
    <property type="nucleotide sequence ID" value="NZ_AP023354.1"/>
</dbReference>
<evidence type="ECO:0000256" key="1">
    <source>
        <dbReference type="SAM" id="MobiDB-lite"/>
    </source>
</evidence>
<feature type="region of interest" description="Disordered" evidence="1">
    <location>
        <begin position="988"/>
        <end position="1007"/>
    </location>
</feature>
<name>A0A810KT58_9ACTN</name>
<evidence type="ECO:0008006" key="4">
    <source>
        <dbReference type="Google" id="ProtNLM"/>
    </source>
</evidence>
<dbReference type="OrthoDB" id="9776021at2"/>
<proteinExistence type="predicted"/>
<evidence type="ECO:0000313" key="2">
    <source>
        <dbReference type="EMBL" id="BCJ26280.1"/>
    </source>
</evidence>